<protein>
    <submittedName>
        <fullName evidence="1">Uncharacterized protein</fullName>
    </submittedName>
</protein>
<dbReference type="InterPro" id="IPR013783">
    <property type="entry name" value="Ig-like_fold"/>
</dbReference>
<keyword evidence="2" id="KW-1185">Reference proteome</keyword>
<dbReference type="Proteomes" id="UP000305471">
    <property type="component" value="Unassembled WGS sequence"/>
</dbReference>
<accession>A0A4U0ZGX8</accession>
<dbReference type="OrthoDB" id="5192166at2"/>
<dbReference type="Gene3D" id="2.60.40.10">
    <property type="entry name" value="Immunoglobulins"/>
    <property type="match status" value="1"/>
</dbReference>
<comment type="caution">
    <text evidence="1">The sequence shown here is derived from an EMBL/GenBank/DDBJ whole genome shotgun (WGS) entry which is preliminary data.</text>
</comment>
<evidence type="ECO:0000313" key="1">
    <source>
        <dbReference type="EMBL" id="TKB03902.1"/>
    </source>
</evidence>
<dbReference type="Gene3D" id="2.60.120.560">
    <property type="entry name" value="Exo-inulinase, domain 1"/>
    <property type="match status" value="1"/>
</dbReference>
<name>A0A4U0ZGX8_9ALTE</name>
<gene>
    <name evidence="1" type="ORF">E5672_07385</name>
</gene>
<evidence type="ECO:0000313" key="2">
    <source>
        <dbReference type="Proteomes" id="UP000305471"/>
    </source>
</evidence>
<organism evidence="1 2">
    <name type="scientific">Alteromonas portus</name>
    <dbReference type="NCBI Taxonomy" id="2565549"/>
    <lineage>
        <taxon>Bacteria</taxon>
        <taxon>Pseudomonadati</taxon>
        <taxon>Pseudomonadota</taxon>
        <taxon>Gammaproteobacteria</taxon>
        <taxon>Alteromonadales</taxon>
        <taxon>Alteromonadaceae</taxon>
        <taxon>Alteromonas/Salinimonas group</taxon>
        <taxon>Alteromonas</taxon>
    </lineage>
</organism>
<proteinExistence type="predicted"/>
<dbReference type="AlphaFoldDB" id="A0A4U0ZGX8"/>
<sequence length="1203" mass="130513">MAIQFDGSGVVDLGTNFNAAGEFTVNVPAFEYTNSTKWVIGHTNAGLWGVITLAGGVIKTRLNGSDIDITVPGLSSGSFVSGMTITRDASNVVTVSLLGQSASKTISGTIYLSVLGYGAGSESTKYDGVMHGELSWDYGASQVVQYDLNATSGAVVKDLLDNTNDSPLSGFTSGGFTNNPASNSQPEVVINAVNSTGINNTVELTAIVNDPDFSDTHVFTWRVVSGTGSLNTTTGDVVELTSAELGSVTVGVVANDGELDSYEATHTVEFLDTSNTFTRRIFLESGQLNGPSDNVARGFIIPNGSVFGVSNNTIYSLGNVPNDSSNRLIYKDFGLSNLVISADVTSDLMHRVCGLALRVASPSNFLFVHVSSTAVRLVHRSNGVDTELASTPYEITLPTQFKQVIGLNGTQIAVYLENNPVATFSTSVNINETRHGIHSQEDRDSSHANITYSNNITLTNLDIPENNERPVISIPKGTVTVLKGEPYVEEATALDSQDGDITQFIEYYDFENNPVDIDTNVSAVLDLVLKVNDNNNNVTYATKRIIVDDGLSVIEAENRMANPTQKININKSSMQLSIPNDTGIKTYRVQAHHQDDVSNVIADSFVEFNNGEAVVQTNKPIGFPYTGGIYEGSYPQDNAGAIVGATTGEIKCYANEAIASYHVLPEGIIAIENTLTNEDLSLTLPSGADINYRYGFFVYVPNGAFDYLEPGETATETINYLMPGNIEQSITITILASIMVEGNIAPSDTATAIPYAYAEGDTYEVAFDVTGRTAGEIQPQAVGDETTIPRYTFNRNGREVWHLKIPANCNTINLVESNGFDGSVSGLHVKRVVKPVTVVAPRKLDVFQVNQRQQPLDCPVEGTCVVEPVLISLVDPSEAVELEDDVQGVELGSVGGRLGYRASTGGNYRFTDCESFEKKEAITMYGGDGDILYVDNLFCEGGYPESEDGPWEYELGISNGTTNVSGCDSSYILNTYIDMKKASINGQYSGPVNTDCLVANRVSTSPDNPEEDYYAFNIALYNGGDGNVDLKLTHCFNYAEMGYSFRNSRHHARALGIHCNIKHLAIPEEAEYTHTHYWLGYSDSKILMFNVQDGDNRIVDHTDITEDFARIELGQDNKEHQIYILKTLPAIPDSINSAFDEIEGQYKLSSDSAWVDLPKFEVGHCGDLRWRPDLPAGTYDFRVRTLLGTQQSEWVENLGVEIA</sequence>
<dbReference type="EMBL" id="SWCO01000003">
    <property type="protein sequence ID" value="TKB03902.1"/>
    <property type="molecule type" value="Genomic_DNA"/>
</dbReference>
<reference evidence="1 2" key="1">
    <citation type="submission" date="2019-04" db="EMBL/GenBank/DDBJ databases">
        <title>Alteromonas portus sp. nov., an alginate lyase-excreting marine bacterium.</title>
        <authorList>
            <person name="Huang H."/>
            <person name="Mo K."/>
            <person name="Bao S."/>
        </authorList>
    </citation>
    <scope>NUCLEOTIDE SEQUENCE [LARGE SCALE GENOMIC DNA]</scope>
    <source>
        <strain evidence="1 2">HB161718</strain>
    </source>
</reference>
<dbReference type="RefSeq" id="WP_136781612.1">
    <property type="nucleotide sequence ID" value="NZ_SWCO01000003.1"/>
</dbReference>